<evidence type="ECO:0000313" key="11">
    <source>
        <dbReference type="Proteomes" id="UP000054097"/>
    </source>
</evidence>
<dbReference type="PROSITE" id="PS51984">
    <property type="entry name" value="CPB1"/>
    <property type="match status" value="1"/>
</dbReference>
<evidence type="ECO:0000256" key="3">
    <source>
        <dbReference type="ARBA" id="ARBA00022679"/>
    </source>
</evidence>
<comment type="subcellular location">
    <subcellularLocation>
        <location evidence="1">Cytoplasm</location>
    </subcellularLocation>
</comment>
<gene>
    <name evidence="10" type="ORF">M408DRAFT_21780</name>
</gene>
<dbReference type="GO" id="GO:0005524">
    <property type="term" value="F:ATP binding"/>
    <property type="evidence" value="ECO:0007669"/>
    <property type="project" value="UniProtKB-KW"/>
</dbReference>
<keyword evidence="6" id="KW-0067">ATP-binding</keyword>
<dbReference type="EMBL" id="KN824283">
    <property type="protein sequence ID" value="KIM30978.1"/>
    <property type="molecule type" value="Genomic_DNA"/>
</dbReference>
<keyword evidence="3" id="KW-0808">Transferase</keyword>
<keyword evidence="5" id="KW-0418">Kinase</keyword>
<dbReference type="AlphaFoldDB" id="A0A0C2WXZ7"/>
<dbReference type="SUPFAM" id="SSF56112">
    <property type="entry name" value="Protein kinase-like (PK-like)"/>
    <property type="match status" value="1"/>
</dbReference>
<dbReference type="STRING" id="933852.A0A0C2WXZ7"/>
<dbReference type="InterPro" id="IPR011009">
    <property type="entry name" value="Kinase-like_dom_sf"/>
</dbReference>
<dbReference type="InterPro" id="IPR046437">
    <property type="entry name" value="Ser_Thr-PK_POLO_box_1_sf"/>
</dbReference>
<dbReference type="InterPro" id="IPR000719">
    <property type="entry name" value="Prot_kinase_dom"/>
</dbReference>
<dbReference type="GO" id="GO:0004674">
    <property type="term" value="F:protein serine/threonine kinase activity"/>
    <property type="evidence" value="ECO:0007669"/>
    <property type="project" value="UniProtKB-KW"/>
</dbReference>
<sequence length="804" mass="89759">MARTHIESVLDGIENYDIGTSISRNSTIKINVATCKRGRLKGRKVALKTVSIRPSSAGSAHSRSSYAMMTKISRNLDPKDFDENAYQDTSQLHRHLHHPDILSVLSTFESSLAFYEVLEYAQYGTLSEWITSRNNNGEPDGSLSMPETQLRGVLQPLIKALLHIHQNKVLHLNVNPSTIFITSDHRVKLGGFKYCRNYDTKLSPFLLKKTGFVFGQDAPVHHQKSAFSAPEVLMQEQLGPAVDVWSLGQLCVLLSNGSLQDGLWNQSIPQTASYELRDLIEGLTQPDAADRLPLRRVLSHPFFNPILPTDTLSTFISSRSRASPISTIYETSIQRTILGPFNAAQRRPSIASSPMMKLSKNKNADPTDVPLNEHQPKIVVLEPIRRRSSEAPWREVPNQPIQASSKSPINPIDKPSKKSDRKISPLVPFESKRPALPITVQRSIVSSRISLNAGALPPQVFRTPHGMIMIQPSKAIIVDLREGERMKGRDGGVVLVVQPDGNKVDVYSAPRLSVPCVLQKPISTWEVGKLPSQLGKPYEYAVKYLQAVKKKTPMVTLNLSTSKFVMMSNTPLPDIEMTVPCPNFGRERSPGKVEPTIRLRYSRQENTLEISKFTNSDTAELVSGIVVHSYRKAHRGGLSEWSKRVIPLANGIDMAEIREDERKAVNCLQSSRHLWEHLEKTATDMDSRITNNLSDEYLIIRSRSHSSEESEKPRDSRPPRKSPKENISYYPSPTSSAELEAEEPPQVAMDELRRQNSIPILSKTKPRLLGLGLPPRPRRVSISNSRANLVTPVGSTAIPVRQPV</sequence>
<dbReference type="PROSITE" id="PS50011">
    <property type="entry name" value="PROTEIN_KINASE_DOM"/>
    <property type="match status" value="1"/>
</dbReference>
<evidence type="ECO:0000256" key="6">
    <source>
        <dbReference type="ARBA" id="ARBA00022840"/>
    </source>
</evidence>
<feature type="compositionally biased region" description="Basic and acidic residues" evidence="7">
    <location>
        <begin position="705"/>
        <end position="724"/>
    </location>
</feature>
<dbReference type="PANTHER" id="PTHR24345:SF91">
    <property type="entry name" value="SERINE_THREONINE-PROTEIN KINASE PLK4"/>
    <property type="match status" value="1"/>
</dbReference>
<keyword evidence="4" id="KW-0547">Nucleotide-binding</keyword>
<feature type="domain" description="Protein kinase" evidence="8">
    <location>
        <begin position="16"/>
        <end position="303"/>
    </location>
</feature>
<protein>
    <submittedName>
        <fullName evidence="10">Uncharacterized protein</fullName>
    </submittedName>
</protein>
<keyword evidence="11" id="KW-1185">Reference proteome</keyword>
<reference evidence="11" key="2">
    <citation type="submission" date="2015-01" db="EMBL/GenBank/DDBJ databases">
        <title>Evolutionary Origins and Diversification of the Mycorrhizal Mutualists.</title>
        <authorList>
            <consortium name="DOE Joint Genome Institute"/>
            <consortium name="Mycorrhizal Genomics Consortium"/>
            <person name="Kohler A."/>
            <person name="Kuo A."/>
            <person name="Nagy L.G."/>
            <person name="Floudas D."/>
            <person name="Copeland A."/>
            <person name="Barry K.W."/>
            <person name="Cichocki N."/>
            <person name="Veneault-Fourrey C."/>
            <person name="LaButti K."/>
            <person name="Lindquist E.A."/>
            <person name="Lipzen A."/>
            <person name="Lundell T."/>
            <person name="Morin E."/>
            <person name="Murat C."/>
            <person name="Riley R."/>
            <person name="Ohm R."/>
            <person name="Sun H."/>
            <person name="Tunlid A."/>
            <person name="Henrissat B."/>
            <person name="Grigoriev I.V."/>
            <person name="Hibbett D.S."/>
            <person name="Martin F."/>
        </authorList>
    </citation>
    <scope>NUCLEOTIDE SEQUENCE [LARGE SCALE GENOMIC DNA]</scope>
    <source>
        <strain evidence="11">MAFF 305830</strain>
    </source>
</reference>
<evidence type="ECO:0000256" key="2">
    <source>
        <dbReference type="ARBA" id="ARBA00022527"/>
    </source>
</evidence>
<dbReference type="Gene3D" id="3.30.1120.120">
    <property type="match status" value="1"/>
</dbReference>
<dbReference type="GO" id="GO:0005737">
    <property type="term" value="C:cytoplasm"/>
    <property type="evidence" value="ECO:0007669"/>
    <property type="project" value="UniProtKB-SubCell"/>
</dbReference>
<evidence type="ECO:0000256" key="5">
    <source>
        <dbReference type="ARBA" id="ARBA00022777"/>
    </source>
</evidence>
<dbReference type="InterPro" id="IPR033699">
    <property type="entry name" value="POLO_box_Plk4_1"/>
</dbReference>
<proteinExistence type="predicted"/>
<evidence type="ECO:0000256" key="4">
    <source>
        <dbReference type="ARBA" id="ARBA00022741"/>
    </source>
</evidence>
<name>A0A0C2WXZ7_SERVB</name>
<feature type="region of interest" description="Disordered" evidence="7">
    <location>
        <begin position="701"/>
        <end position="745"/>
    </location>
</feature>
<dbReference type="CDD" id="cd00180">
    <property type="entry name" value="PKc"/>
    <property type="match status" value="1"/>
</dbReference>
<reference evidence="10 11" key="1">
    <citation type="submission" date="2014-04" db="EMBL/GenBank/DDBJ databases">
        <authorList>
            <consortium name="DOE Joint Genome Institute"/>
            <person name="Kuo A."/>
            <person name="Zuccaro A."/>
            <person name="Kohler A."/>
            <person name="Nagy L.G."/>
            <person name="Floudas D."/>
            <person name="Copeland A."/>
            <person name="Barry K.W."/>
            <person name="Cichocki N."/>
            <person name="Veneault-Fourrey C."/>
            <person name="LaButti K."/>
            <person name="Lindquist E.A."/>
            <person name="Lipzen A."/>
            <person name="Lundell T."/>
            <person name="Morin E."/>
            <person name="Murat C."/>
            <person name="Sun H."/>
            <person name="Tunlid A."/>
            <person name="Henrissat B."/>
            <person name="Grigoriev I.V."/>
            <person name="Hibbett D.S."/>
            <person name="Martin F."/>
            <person name="Nordberg H.P."/>
            <person name="Cantor M.N."/>
            <person name="Hua S.X."/>
        </authorList>
    </citation>
    <scope>NUCLEOTIDE SEQUENCE [LARGE SCALE GENOMIC DNA]</scope>
    <source>
        <strain evidence="10 11">MAFF 305830</strain>
    </source>
</reference>
<dbReference type="HOGENOM" id="CLU_350272_0_0_1"/>
<evidence type="ECO:0000313" key="10">
    <source>
        <dbReference type="EMBL" id="KIM30978.1"/>
    </source>
</evidence>
<dbReference type="Proteomes" id="UP000054097">
    <property type="component" value="Unassembled WGS sequence"/>
</dbReference>
<feature type="region of interest" description="Disordered" evidence="7">
    <location>
        <begin position="389"/>
        <end position="423"/>
    </location>
</feature>
<dbReference type="Pfam" id="PF00069">
    <property type="entry name" value="Pkinase"/>
    <property type="match status" value="1"/>
</dbReference>
<dbReference type="OrthoDB" id="408964at2759"/>
<feature type="compositionally biased region" description="Polar residues" evidence="7">
    <location>
        <begin position="399"/>
        <end position="408"/>
    </location>
</feature>
<dbReference type="GO" id="GO:0005634">
    <property type="term" value="C:nucleus"/>
    <property type="evidence" value="ECO:0007669"/>
    <property type="project" value="TreeGrafter"/>
</dbReference>
<evidence type="ECO:0000256" key="7">
    <source>
        <dbReference type="SAM" id="MobiDB-lite"/>
    </source>
</evidence>
<dbReference type="SMART" id="SM00220">
    <property type="entry name" value="S_TKc"/>
    <property type="match status" value="1"/>
</dbReference>
<evidence type="ECO:0000256" key="1">
    <source>
        <dbReference type="ARBA" id="ARBA00004496"/>
    </source>
</evidence>
<keyword evidence="2" id="KW-0723">Serine/threonine-protein kinase</keyword>
<feature type="domain" description="Cryptic POLO box 1 (CPB1)" evidence="9">
    <location>
        <begin position="443"/>
        <end position="551"/>
    </location>
</feature>
<evidence type="ECO:0000259" key="8">
    <source>
        <dbReference type="PROSITE" id="PS50011"/>
    </source>
</evidence>
<feature type="compositionally biased region" description="Basic and acidic residues" evidence="7">
    <location>
        <begin position="414"/>
        <end position="423"/>
    </location>
</feature>
<dbReference type="Gene3D" id="1.10.510.10">
    <property type="entry name" value="Transferase(Phosphotransferase) domain 1"/>
    <property type="match status" value="1"/>
</dbReference>
<organism evidence="10 11">
    <name type="scientific">Serendipita vermifera MAFF 305830</name>
    <dbReference type="NCBI Taxonomy" id="933852"/>
    <lineage>
        <taxon>Eukaryota</taxon>
        <taxon>Fungi</taxon>
        <taxon>Dikarya</taxon>
        <taxon>Basidiomycota</taxon>
        <taxon>Agaricomycotina</taxon>
        <taxon>Agaricomycetes</taxon>
        <taxon>Sebacinales</taxon>
        <taxon>Serendipitaceae</taxon>
        <taxon>Serendipita</taxon>
    </lineage>
</organism>
<evidence type="ECO:0000259" key="9">
    <source>
        <dbReference type="PROSITE" id="PS51984"/>
    </source>
</evidence>
<accession>A0A0C2WXZ7</accession>
<dbReference type="PANTHER" id="PTHR24345">
    <property type="entry name" value="SERINE/THREONINE-PROTEIN KINASE PLK"/>
    <property type="match status" value="1"/>
</dbReference>